<evidence type="ECO:0000256" key="3">
    <source>
        <dbReference type="ARBA" id="ARBA00022679"/>
    </source>
</evidence>
<evidence type="ECO:0000313" key="11">
    <source>
        <dbReference type="EMBL" id="CAI9177483.1"/>
    </source>
</evidence>
<comment type="catalytic activity">
    <reaction evidence="7">
        <text>L-threonyl-[protein] + ATP = O-phospho-L-threonyl-[protein] + ADP + H(+)</text>
        <dbReference type="Rhea" id="RHEA:46608"/>
        <dbReference type="Rhea" id="RHEA-COMP:11060"/>
        <dbReference type="Rhea" id="RHEA-COMP:11605"/>
        <dbReference type="ChEBI" id="CHEBI:15378"/>
        <dbReference type="ChEBI" id="CHEBI:30013"/>
        <dbReference type="ChEBI" id="CHEBI:30616"/>
        <dbReference type="ChEBI" id="CHEBI:61977"/>
        <dbReference type="ChEBI" id="CHEBI:456216"/>
        <dbReference type="EC" id="2.7.11.1"/>
    </reaction>
</comment>
<sequence>MREWSVKVPDPRGSKASTPTREGLAEAWPKPCSLGPRNPVVGQRDPGSERPPPLGGRDEGEVCCGFQWVAVVRALRPRKTEPKLSECAPSSPTHRGPGPGAPGSPARRRPEGAAAEWGCPAWEELLMVLATLRGQLFPSEALLPVPRVLLVSQVSRVLPELPAPRVLLVSQVARVLPELPAPRVLLVSQVAPVLLELPVSQTVRSVGHIVLPYEHSMPELPEILSLEGEGPGYHDCRMTPRLHTSTGFLCERRHMQLLDHENIVKVLDVIDTEDSTITVMEYVSGGDMQAYLDDQGHMTEQEAQRLLRQLLSALNHCHERGIVHWDLKPSNLFLDVDHNVKTADFSLNYDYCPGEKLELLYPMFGNIYGSRWMRRSHSSQSEDGLEVTVQNTSSTRDTLGKNSTQNTKSTRDTHGTRDNSGTQDTRGKSSTQDTRSTCDTRGKSSTRDTSSTRDESSTQDTCGKTSTQDTSGTHDTHGKSLGLLLE</sequence>
<keyword evidence="4" id="KW-0547">Nucleotide-binding</keyword>
<keyword evidence="2" id="KW-0723">Serine/threonine-protein kinase</keyword>
<dbReference type="InterPro" id="IPR008271">
    <property type="entry name" value="Ser/Thr_kinase_AS"/>
</dbReference>
<dbReference type="EMBL" id="OX459943">
    <property type="protein sequence ID" value="CAI9177483.1"/>
    <property type="molecule type" value="Genomic_DNA"/>
</dbReference>
<feature type="domain" description="Protein kinase" evidence="10">
    <location>
        <begin position="170"/>
        <end position="486"/>
    </location>
</feature>
<evidence type="ECO:0000256" key="8">
    <source>
        <dbReference type="ARBA" id="ARBA00048679"/>
    </source>
</evidence>
<evidence type="ECO:0000259" key="10">
    <source>
        <dbReference type="PROSITE" id="PS50011"/>
    </source>
</evidence>
<feature type="compositionally biased region" description="Basic and acidic residues" evidence="9">
    <location>
        <begin position="1"/>
        <end position="13"/>
    </location>
</feature>
<comment type="catalytic activity">
    <reaction evidence="8">
        <text>L-seryl-[protein] + ATP = O-phospho-L-seryl-[protein] + ADP + H(+)</text>
        <dbReference type="Rhea" id="RHEA:17989"/>
        <dbReference type="Rhea" id="RHEA-COMP:9863"/>
        <dbReference type="Rhea" id="RHEA-COMP:11604"/>
        <dbReference type="ChEBI" id="CHEBI:15378"/>
        <dbReference type="ChEBI" id="CHEBI:29999"/>
        <dbReference type="ChEBI" id="CHEBI:30616"/>
        <dbReference type="ChEBI" id="CHEBI:83421"/>
        <dbReference type="ChEBI" id="CHEBI:456216"/>
        <dbReference type="EC" id="2.7.11.1"/>
    </reaction>
</comment>
<dbReference type="Gene3D" id="1.10.510.10">
    <property type="entry name" value="Transferase(Phosphotransferase) domain 1"/>
    <property type="match status" value="1"/>
</dbReference>
<dbReference type="SMART" id="SM00220">
    <property type="entry name" value="S_TKc"/>
    <property type="match status" value="1"/>
</dbReference>
<dbReference type="PROSITE" id="PS00108">
    <property type="entry name" value="PROTEIN_KINASE_ST"/>
    <property type="match status" value="1"/>
</dbReference>
<keyword evidence="12" id="KW-1185">Reference proteome</keyword>
<dbReference type="InterPro" id="IPR011009">
    <property type="entry name" value="Kinase-like_dom_sf"/>
</dbReference>
<feature type="region of interest" description="Disordered" evidence="9">
    <location>
        <begin position="1"/>
        <end position="57"/>
    </location>
</feature>
<evidence type="ECO:0000256" key="5">
    <source>
        <dbReference type="ARBA" id="ARBA00022777"/>
    </source>
</evidence>
<keyword evidence="5" id="KW-0418">Kinase</keyword>
<gene>
    <name evidence="11" type="ORF">MRATA1EN1_LOCUS26445</name>
</gene>
<evidence type="ECO:0000256" key="1">
    <source>
        <dbReference type="ARBA" id="ARBA00012513"/>
    </source>
</evidence>
<feature type="region of interest" description="Disordered" evidence="9">
    <location>
        <begin position="378"/>
        <end position="486"/>
    </location>
</feature>
<name>A0ABN8ZY43_RANTA</name>
<feature type="compositionally biased region" description="Polar residues" evidence="9">
    <location>
        <begin position="462"/>
        <end position="471"/>
    </location>
</feature>
<evidence type="ECO:0000256" key="9">
    <source>
        <dbReference type="SAM" id="MobiDB-lite"/>
    </source>
</evidence>
<dbReference type="PANTHER" id="PTHR24346">
    <property type="entry name" value="MAP/MICROTUBULE AFFINITY-REGULATING KINASE"/>
    <property type="match status" value="1"/>
</dbReference>
<organism evidence="11 12">
    <name type="scientific">Rangifer tarandus platyrhynchus</name>
    <name type="common">Svalbard reindeer</name>
    <dbReference type="NCBI Taxonomy" id="3082113"/>
    <lineage>
        <taxon>Eukaryota</taxon>
        <taxon>Metazoa</taxon>
        <taxon>Chordata</taxon>
        <taxon>Craniata</taxon>
        <taxon>Vertebrata</taxon>
        <taxon>Euteleostomi</taxon>
        <taxon>Mammalia</taxon>
        <taxon>Eutheria</taxon>
        <taxon>Laurasiatheria</taxon>
        <taxon>Artiodactyla</taxon>
        <taxon>Ruminantia</taxon>
        <taxon>Pecora</taxon>
        <taxon>Cervidae</taxon>
        <taxon>Odocoileinae</taxon>
        <taxon>Rangifer</taxon>
    </lineage>
</organism>
<dbReference type="Pfam" id="PF00069">
    <property type="entry name" value="Pkinase"/>
    <property type="match status" value="1"/>
</dbReference>
<dbReference type="Proteomes" id="UP001176941">
    <property type="component" value="Chromosome 7"/>
</dbReference>
<feature type="region of interest" description="Disordered" evidence="9">
    <location>
        <begin position="80"/>
        <end position="112"/>
    </location>
</feature>
<dbReference type="PROSITE" id="PS50011">
    <property type="entry name" value="PROTEIN_KINASE_DOM"/>
    <property type="match status" value="1"/>
</dbReference>
<feature type="compositionally biased region" description="Basic and acidic residues" evidence="9">
    <location>
        <begin position="436"/>
        <end position="456"/>
    </location>
</feature>
<dbReference type="SUPFAM" id="SSF56112">
    <property type="entry name" value="Protein kinase-like (PK-like)"/>
    <property type="match status" value="1"/>
</dbReference>
<evidence type="ECO:0000256" key="4">
    <source>
        <dbReference type="ARBA" id="ARBA00022741"/>
    </source>
</evidence>
<feature type="compositionally biased region" description="Polar residues" evidence="9">
    <location>
        <begin position="418"/>
        <end position="435"/>
    </location>
</feature>
<keyword evidence="3" id="KW-0808">Transferase</keyword>
<dbReference type="EC" id="2.7.11.1" evidence="1"/>
<accession>A0ABN8ZY43</accession>
<feature type="compositionally biased region" description="Polar residues" evidence="9">
    <location>
        <begin position="378"/>
        <end position="408"/>
    </location>
</feature>
<keyword evidence="6" id="KW-0067">ATP-binding</keyword>
<protein>
    <recommendedName>
        <fullName evidence="1">non-specific serine/threonine protein kinase</fullName>
        <ecNumber evidence="1">2.7.11.1</ecNumber>
    </recommendedName>
</protein>
<proteinExistence type="predicted"/>
<dbReference type="InterPro" id="IPR000719">
    <property type="entry name" value="Prot_kinase_dom"/>
</dbReference>
<reference evidence="11" key="1">
    <citation type="submission" date="2023-04" db="EMBL/GenBank/DDBJ databases">
        <authorList>
            <consortium name="ELIXIR-Norway"/>
        </authorList>
    </citation>
    <scope>NUCLEOTIDE SEQUENCE [LARGE SCALE GENOMIC DNA]</scope>
</reference>
<evidence type="ECO:0000256" key="6">
    <source>
        <dbReference type="ARBA" id="ARBA00022840"/>
    </source>
</evidence>
<dbReference type="PANTHER" id="PTHR24346:SF56">
    <property type="entry name" value="SERINE_THREONINE-PROTEIN KINASE MARK2"/>
    <property type="match status" value="1"/>
</dbReference>
<evidence type="ECO:0000256" key="7">
    <source>
        <dbReference type="ARBA" id="ARBA00047899"/>
    </source>
</evidence>
<evidence type="ECO:0000256" key="2">
    <source>
        <dbReference type="ARBA" id="ARBA00022527"/>
    </source>
</evidence>
<evidence type="ECO:0000313" key="12">
    <source>
        <dbReference type="Proteomes" id="UP001176941"/>
    </source>
</evidence>